<evidence type="ECO:0000256" key="1">
    <source>
        <dbReference type="SAM" id="Phobius"/>
    </source>
</evidence>
<feature type="transmembrane region" description="Helical" evidence="1">
    <location>
        <begin position="108"/>
        <end position="125"/>
    </location>
</feature>
<feature type="transmembrane region" description="Helical" evidence="1">
    <location>
        <begin position="214"/>
        <end position="247"/>
    </location>
</feature>
<keyword evidence="1" id="KW-0472">Membrane</keyword>
<protein>
    <recommendedName>
        <fullName evidence="4">O-antigen polymerase</fullName>
    </recommendedName>
</protein>
<name>A0A1Z4LS09_9CYAN</name>
<organism evidence="2 3">
    <name type="scientific">Calothrix parasitica NIES-267</name>
    <dbReference type="NCBI Taxonomy" id="1973488"/>
    <lineage>
        <taxon>Bacteria</taxon>
        <taxon>Bacillati</taxon>
        <taxon>Cyanobacteriota</taxon>
        <taxon>Cyanophyceae</taxon>
        <taxon>Nostocales</taxon>
        <taxon>Calotrichaceae</taxon>
        <taxon>Calothrix</taxon>
    </lineage>
</organism>
<keyword evidence="1" id="KW-0812">Transmembrane</keyword>
<feature type="transmembrane region" description="Helical" evidence="1">
    <location>
        <begin position="351"/>
        <end position="370"/>
    </location>
</feature>
<feature type="transmembrane region" description="Helical" evidence="1">
    <location>
        <begin position="401"/>
        <end position="421"/>
    </location>
</feature>
<reference evidence="2 3" key="1">
    <citation type="submission" date="2017-06" db="EMBL/GenBank/DDBJ databases">
        <title>Genome sequencing of cyanobaciteial culture collection at National Institute for Environmental Studies (NIES).</title>
        <authorList>
            <person name="Hirose Y."/>
            <person name="Shimura Y."/>
            <person name="Fujisawa T."/>
            <person name="Nakamura Y."/>
            <person name="Kawachi M."/>
        </authorList>
    </citation>
    <scope>NUCLEOTIDE SEQUENCE [LARGE SCALE GENOMIC DNA]</scope>
    <source>
        <strain evidence="2 3">NIES-267</strain>
    </source>
</reference>
<feature type="transmembrane region" description="Helical" evidence="1">
    <location>
        <begin position="79"/>
        <end position="96"/>
    </location>
</feature>
<keyword evidence="3" id="KW-1185">Reference proteome</keyword>
<dbReference type="EMBL" id="AP018227">
    <property type="protein sequence ID" value="BAY83951.1"/>
    <property type="molecule type" value="Genomic_DNA"/>
</dbReference>
<proteinExistence type="predicted"/>
<sequence>MNKNLFLIHKNIISTLLCAFLFKFFLDLSYYFIIVNNFNIFIISSEISILKLLESYILLLVSTFFIAKYSIEIISPSRITIILYYIFIIIPMLSVYGFKSDIAKTSYMYMTIISFLSLTIFVQSISKIKLKKLSKNFLKIALFCSCLITLYVYGFLISSGGLGRINFNLYNVYLVREELKSYSAPFINYLIPWQAYIINISFFVFSLYKRIYLLIFISILGQILIFGMTNFKSFLFAPVLVLVLLWIGSEKKILMYFMMLSSIGLILTYTVYLITSDVIIPSIFIRRLFFLPANLHFYYYDFFSKNPHVFLSNSLLSSIFDYPYDIKVPELISYTYLNSYSNANAGYLADAYAHFGFAGMIIFSFILAVVLKILDSIGIFLPVNIPSAIITIPSMSLVNSALFTTMLTHGFILALITIWVLSSQINQTVYNNSLSSKI</sequence>
<feature type="transmembrane region" description="Helical" evidence="1">
    <location>
        <begin position="137"/>
        <end position="157"/>
    </location>
</feature>
<evidence type="ECO:0000313" key="2">
    <source>
        <dbReference type="EMBL" id="BAY83951.1"/>
    </source>
</evidence>
<feature type="transmembrane region" description="Helical" evidence="1">
    <location>
        <begin position="186"/>
        <end position="207"/>
    </location>
</feature>
<dbReference type="AlphaFoldDB" id="A0A1Z4LS09"/>
<keyword evidence="1" id="KW-1133">Transmembrane helix</keyword>
<feature type="transmembrane region" description="Helical" evidence="1">
    <location>
        <begin position="40"/>
        <end position="67"/>
    </location>
</feature>
<dbReference type="Proteomes" id="UP000218418">
    <property type="component" value="Chromosome"/>
</dbReference>
<feature type="transmembrane region" description="Helical" evidence="1">
    <location>
        <begin position="377"/>
        <end position="395"/>
    </location>
</feature>
<feature type="transmembrane region" description="Helical" evidence="1">
    <location>
        <begin position="12"/>
        <end position="34"/>
    </location>
</feature>
<evidence type="ECO:0008006" key="4">
    <source>
        <dbReference type="Google" id="ProtNLM"/>
    </source>
</evidence>
<accession>A0A1Z4LS09</accession>
<evidence type="ECO:0000313" key="3">
    <source>
        <dbReference type="Proteomes" id="UP000218418"/>
    </source>
</evidence>
<gene>
    <name evidence="2" type="ORF">NIES267_34450</name>
</gene>